<dbReference type="GO" id="GO:0008810">
    <property type="term" value="F:cellulase activity"/>
    <property type="evidence" value="ECO:0007669"/>
    <property type="project" value="UniProtKB-EC"/>
</dbReference>
<feature type="region of interest" description="Disordered" evidence="9">
    <location>
        <begin position="627"/>
        <end position="676"/>
    </location>
</feature>
<evidence type="ECO:0000256" key="1">
    <source>
        <dbReference type="ARBA" id="ARBA00000966"/>
    </source>
</evidence>
<evidence type="ECO:0000256" key="3">
    <source>
        <dbReference type="ARBA" id="ARBA00012601"/>
    </source>
</evidence>
<organism evidence="11 12">
    <name type="scientific">Symbiochloris irregularis</name>
    <dbReference type="NCBI Taxonomy" id="706552"/>
    <lineage>
        <taxon>Eukaryota</taxon>
        <taxon>Viridiplantae</taxon>
        <taxon>Chlorophyta</taxon>
        <taxon>core chlorophytes</taxon>
        <taxon>Trebouxiophyceae</taxon>
        <taxon>Trebouxiales</taxon>
        <taxon>Trebouxiaceae</taxon>
        <taxon>Symbiochloris</taxon>
    </lineage>
</organism>
<evidence type="ECO:0000256" key="7">
    <source>
        <dbReference type="ARBA" id="ARBA00023295"/>
    </source>
</evidence>
<keyword evidence="7" id="KW-0326">Glycosidase</keyword>
<proteinExistence type="inferred from homology"/>
<evidence type="ECO:0000256" key="2">
    <source>
        <dbReference type="ARBA" id="ARBA00007072"/>
    </source>
</evidence>
<evidence type="ECO:0000256" key="9">
    <source>
        <dbReference type="SAM" id="MobiDB-lite"/>
    </source>
</evidence>
<keyword evidence="8" id="KW-0624">Polysaccharide degradation</keyword>
<keyword evidence="6" id="KW-0119">Carbohydrate metabolism</keyword>
<dbReference type="InterPro" id="IPR008928">
    <property type="entry name" value="6-hairpin_glycosidase_sf"/>
</dbReference>
<feature type="compositionally biased region" description="Low complexity" evidence="9">
    <location>
        <begin position="24"/>
        <end position="37"/>
    </location>
</feature>
<evidence type="ECO:0000259" key="10">
    <source>
        <dbReference type="Pfam" id="PF00759"/>
    </source>
</evidence>
<keyword evidence="12" id="KW-1185">Reference proteome</keyword>
<dbReference type="InterPro" id="IPR001701">
    <property type="entry name" value="Glyco_hydro_9"/>
</dbReference>
<name>A0AAW1PVD4_9CHLO</name>
<keyword evidence="5" id="KW-0136">Cellulose degradation</keyword>
<evidence type="ECO:0000313" key="11">
    <source>
        <dbReference type="EMBL" id="KAK9812563.1"/>
    </source>
</evidence>
<feature type="domain" description="Glycoside hydrolase family 9" evidence="10">
    <location>
        <begin position="96"/>
        <end position="548"/>
    </location>
</feature>
<dbReference type="InterPro" id="IPR012341">
    <property type="entry name" value="6hp_glycosidase-like_sf"/>
</dbReference>
<feature type="compositionally biased region" description="Basic and acidic residues" evidence="9">
    <location>
        <begin position="627"/>
        <end position="637"/>
    </location>
</feature>
<dbReference type="EMBL" id="JALJOQ010000006">
    <property type="protein sequence ID" value="KAK9812563.1"/>
    <property type="molecule type" value="Genomic_DNA"/>
</dbReference>
<dbReference type="Proteomes" id="UP001465755">
    <property type="component" value="Unassembled WGS sequence"/>
</dbReference>
<evidence type="ECO:0000256" key="6">
    <source>
        <dbReference type="ARBA" id="ARBA00023277"/>
    </source>
</evidence>
<dbReference type="GO" id="GO:0030245">
    <property type="term" value="P:cellulose catabolic process"/>
    <property type="evidence" value="ECO:0007669"/>
    <property type="project" value="UniProtKB-KW"/>
</dbReference>
<comment type="similarity">
    <text evidence="2">Belongs to the glycosyl hydrolase 9 (cellulase E) family.</text>
</comment>
<dbReference type="Pfam" id="PF00759">
    <property type="entry name" value="Glyco_hydro_9"/>
    <property type="match status" value="1"/>
</dbReference>
<dbReference type="Gene3D" id="1.50.10.10">
    <property type="match status" value="1"/>
</dbReference>
<comment type="catalytic activity">
    <reaction evidence="1">
        <text>Endohydrolysis of (1-&gt;4)-beta-D-glucosidic linkages in cellulose, lichenin and cereal beta-D-glucans.</text>
        <dbReference type="EC" id="3.2.1.4"/>
    </reaction>
</comment>
<dbReference type="PANTHER" id="PTHR22298">
    <property type="entry name" value="ENDO-1,4-BETA-GLUCANASE"/>
    <property type="match status" value="1"/>
</dbReference>
<sequence length="676" mass="76294">MRAARQAERAGEHAASTGGTKGLAVGSAAGAPHASSSTEVSVRTAAVASERAPLLWCQQEQSGRDPKCYDHTRNVGSGNWTVSRSYPPPATGSYDYAEVLHKSYLFYYQQRSGKLPFQRLAWRTDSCLECKGPQGEDLSGGYYEAGGSYLKFAFPTAFTFTNLAWGVVEFRDGYTKVNELDQALEAIRWGMDYLINSHSGPFQFVAMFGASEVDFGYFGPPEEHKQWTGMFGERTGTYITPQNPSSEICGEVAAAMAASAVAFRQTDPEYADTLIEHAKQMYEFGRKYQGTYMDSKLPGLKDHGKHYPSSGWMDEMAWGAIWLHFATGEEMYLQECLKWYDKLTSWSSENYAYDWDNKAPGLHVLLAQIFPSDMMKYSINAQTFFDDYLPGPKRTVFHTKLGLSWRNAWGVLRYSANNAFLAFVHSQQVYDQGDKAYAAFLFTYGMQQINYMLGDCGRSYVVGFGDKAPPMAFHKWSHNAYIDYPTRGQSYDAQHQDFHNTDRPNQFIAYGALVGGPQSDDSFEDSRGWCCAAYNEVAIDYNAGFTSAIARLVDYFEDQKPFSDCGLDLGWEHPNATLANRPDYGEKDCYYGCCGKTPKRLQELKELREATLELPGALGDASMVMMEPRRPRSVSERRQRRRATRVMLEPDQQPDQKSDQTAQQQQQRDQQPQRSR</sequence>
<comment type="caution">
    <text evidence="11">The sequence shown here is derived from an EMBL/GenBank/DDBJ whole genome shotgun (WGS) entry which is preliminary data.</text>
</comment>
<evidence type="ECO:0000256" key="5">
    <source>
        <dbReference type="ARBA" id="ARBA00023001"/>
    </source>
</evidence>
<keyword evidence="4" id="KW-0378">Hydrolase</keyword>
<evidence type="ECO:0000256" key="8">
    <source>
        <dbReference type="ARBA" id="ARBA00023326"/>
    </source>
</evidence>
<dbReference type="SUPFAM" id="SSF48208">
    <property type="entry name" value="Six-hairpin glycosidases"/>
    <property type="match status" value="1"/>
</dbReference>
<dbReference type="EC" id="3.2.1.4" evidence="3"/>
<accession>A0AAW1PVD4</accession>
<gene>
    <name evidence="11" type="ORF">WJX73_009258</name>
</gene>
<feature type="compositionally biased region" description="Basic and acidic residues" evidence="9">
    <location>
        <begin position="1"/>
        <end position="12"/>
    </location>
</feature>
<feature type="compositionally biased region" description="Low complexity" evidence="9">
    <location>
        <begin position="653"/>
        <end position="676"/>
    </location>
</feature>
<dbReference type="AlphaFoldDB" id="A0AAW1PVD4"/>
<protein>
    <recommendedName>
        <fullName evidence="3">cellulase</fullName>
        <ecNumber evidence="3">3.2.1.4</ecNumber>
    </recommendedName>
</protein>
<feature type="region of interest" description="Disordered" evidence="9">
    <location>
        <begin position="1"/>
        <end position="38"/>
    </location>
</feature>
<evidence type="ECO:0000256" key="4">
    <source>
        <dbReference type="ARBA" id="ARBA00022801"/>
    </source>
</evidence>
<reference evidence="11 12" key="1">
    <citation type="journal article" date="2024" name="Nat. Commun.">
        <title>Phylogenomics reveals the evolutionary origins of lichenization in chlorophyte algae.</title>
        <authorList>
            <person name="Puginier C."/>
            <person name="Libourel C."/>
            <person name="Otte J."/>
            <person name="Skaloud P."/>
            <person name="Haon M."/>
            <person name="Grisel S."/>
            <person name="Petersen M."/>
            <person name="Berrin J.G."/>
            <person name="Delaux P.M."/>
            <person name="Dal Grande F."/>
            <person name="Keller J."/>
        </authorList>
    </citation>
    <scope>NUCLEOTIDE SEQUENCE [LARGE SCALE GENOMIC DNA]</scope>
    <source>
        <strain evidence="11 12">SAG 2036</strain>
    </source>
</reference>
<evidence type="ECO:0000313" key="12">
    <source>
        <dbReference type="Proteomes" id="UP001465755"/>
    </source>
</evidence>